<dbReference type="STRING" id="1247936.BN2475_580044"/>
<dbReference type="EMBL" id="CYGX02000058">
    <property type="protein sequence ID" value="SIT45678.1"/>
    <property type="molecule type" value="Genomic_DNA"/>
</dbReference>
<sequence>MAIWRPAPVNDEPEVTLASWRVLQTEVGDCHLVGIRPDNLTGRVSSPILKLDMTSLVGVTSTGRVYRLLGPAQWTSDTRYVWEQWCEMYQVCEWRDVTDELLATPMCRHHCADADGSKG</sequence>
<accession>A0A1N7SE30</accession>
<dbReference type="Proteomes" id="UP000187012">
    <property type="component" value="Unassembled WGS sequence"/>
</dbReference>
<evidence type="ECO:0000313" key="2">
    <source>
        <dbReference type="Proteomes" id="UP000187012"/>
    </source>
</evidence>
<dbReference type="RefSeq" id="WP_094782049.1">
    <property type="nucleotide sequence ID" value="NZ_CYGX02000058.1"/>
</dbReference>
<name>A0A1N7SE30_9BURK</name>
<proteinExistence type="predicted"/>
<evidence type="ECO:0000313" key="1">
    <source>
        <dbReference type="EMBL" id="SIT45678.1"/>
    </source>
</evidence>
<gene>
    <name evidence="1" type="ORF">BN2475_580044</name>
</gene>
<keyword evidence="2" id="KW-1185">Reference proteome</keyword>
<dbReference type="OrthoDB" id="8902190at2"/>
<organism evidence="1 2">
    <name type="scientific">Paraburkholderia ribeironis</name>
    <dbReference type="NCBI Taxonomy" id="1247936"/>
    <lineage>
        <taxon>Bacteria</taxon>
        <taxon>Pseudomonadati</taxon>
        <taxon>Pseudomonadota</taxon>
        <taxon>Betaproteobacteria</taxon>
        <taxon>Burkholderiales</taxon>
        <taxon>Burkholderiaceae</taxon>
        <taxon>Paraburkholderia</taxon>
    </lineage>
</organism>
<protein>
    <submittedName>
        <fullName evidence="1">Uncharacterized protein</fullName>
    </submittedName>
</protein>
<reference evidence="1 2" key="1">
    <citation type="submission" date="2016-12" db="EMBL/GenBank/DDBJ databases">
        <authorList>
            <person name="Song W.-J."/>
            <person name="Kurnit D.M."/>
        </authorList>
    </citation>
    <scope>NUCLEOTIDE SEQUENCE [LARGE SCALE GENOMIC DNA]</scope>
    <source>
        <strain evidence="1 2">STM7296</strain>
    </source>
</reference>
<dbReference type="AlphaFoldDB" id="A0A1N7SE30"/>